<proteinExistence type="predicted"/>
<dbReference type="Proteomes" id="UP001303222">
    <property type="component" value="Unassembled WGS sequence"/>
</dbReference>
<reference evidence="1" key="2">
    <citation type="submission" date="2023-06" db="EMBL/GenBank/DDBJ databases">
        <authorList>
            <consortium name="Lawrence Berkeley National Laboratory"/>
            <person name="Mondo S.J."/>
            <person name="Hensen N."/>
            <person name="Bonometti L."/>
            <person name="Westerberg I."/>
            <person name="Brannstrom I.O."/>
            <person name="Guillou S."/>
            <person name="Cros-Aarteil S."/>
            <person name="Calhoun S."/>
            <person name="Haridas S."/>
            <person name="Kuo A."/>
            <person name="Pangilinan J."/>
            <person name="Riley R."/>
            <person name="Labutti K."/>
            <person name="Andreopoulos B."/>
            <person name="Lipzen A."/>
            <person name="Chen C."/>
            <person name="Yanf M."/>
            <person name="Daum C."/>
            <person name="Ng V."/>
            <person name="Clum A."/>
            <person name="Steindorff A."/>
            <person name="Ohm R."/>
            <person name="Martin F."/>
            <person name="Silar P."/>
            <person name="Natvig D."/>
            <person name="Lalanne C."/>
            <person name="Gautier V."/>
            <person name="Ament-Velasquez S.L."/>
            <person name="Kruys A."/>
            <person name="Hutchinson M.I."/>
            <person name="Powell A.J."/>
            <person name="Barry K."/>
            <person name="Miller A.N."/>
            <person name="Grigoriev I.V."/>
            <person name="Debuchy R."/>
            <person name="Gladieux P."/>
            <person name="Thoren M.H."/>
            <person name="Johannesson H."/>
        </authorList>
    </citation>
    <scope>NUCLEOTIDE SEQUENCE</scope>
    <source>
        <strain evidence="1">CBS 626.80</strain>
    </source>
</reference>
<evidence type="ECO:0000313" key="1">
    <source>
        <dbReference type="EMBL" id="KAK3948980.1"/>
    </source>
</evidence>
<evidence type="ECO:0000313" key="2">
    <source>
        <dbReference type="Proteomes" id="UP001303222"/>
    </source>
</evidence>
<gene>
    <name evidence="1" type="ORF">QBC32DRAFT_220729</name>
</gene>
<dbReference type="AlphaFoldDB" id="A0AAN6SCW3"/>
<name>A0AAN6SCW3_9PEZI</name>
<protein>
    <submittedName>
        <fullName evidence="1">Uncharacterized protein</fullName>
    </submittedName>
</protein>
<comment type="caution">
    <text evidence="1">The sequence shown here is derived from an EMBL/GenBank/DDBJ whole genome shotgun (WGS) entry which is preliminary data.</text>
</comment>
<keyword evidence="2" id="KW-1185">Reference proteome</keyword>
<accession>A0AAN6SCW3</accession>
<feature type="non-terminal residue" evidence="1">
    <location>
        <position position="1"/>
    </location>
</feature>
<reference evidence="1" key="1">
    <citation type="journal article" date="2023" name="Mol. Phylogenet. Evol.">
        <title>Genome-scale phylogeny and comparative genomics of the fungal order Sordariales.</title>
        <authorList>
            <person name="Hensen N."/>
            <person name="Bonometti L."/>
            <person name="Westerberg I."/>
            <person name="Brannstrom I.O."/>
            <person name="Guillou S."/>
            <person name="Cros-Aarteil S."/>
            <person name="Calhoun S."/>
            <person name="Haridas S."/>
            <person name="Kuo A."/>
            <person name="Mondo S."/>
            <person name="Pangilinan J."/>
            <person name="Riley R."/>
            <person name="LaButti K."/>
            <person name="Andreopoulos B."/>
            <person name="Lipzen A."/>
            <person name="Chen C."/>
            <person name="Yan M."/>
            <person name="Daum C."/>
            <person name="Ng V."/>
            <person name="Clum A."/>
            <person name="Steindorff A."/>
            <person name="Ohm R.A."/>
            <person name="Martin F."/>
            <person name="Silar P."/>
            <person name="Natvig D.O."/>
            <person name="Lalanne C."/>
            <person name="Gautier V."/>
            <person name="Ament-Velasquez S.L."/>
            <person name="Kruys A."/>
            <person name="Hutchinson M.I."/>
            <person name="Powell A.J."/>
            <person name="Barry K."/>
            <person name="Miller A.N."/>
            <person name="Grigoriev I.V."/>
            <person name="Debuchy R."/>
            <person name="Gladieux P."/>
            <person name="Hiltunen Thoren M."/>
            <person name="Johannesson H."/>
        </authorList>
    </citation>
    <scope>NUCLEOTIDE SEQUENCE</scope>
    <source>
        <strain evidence="1">CBS 626.80</strain>
    </source>
</reference>
<sequence length="169" mass="19801">ILELQKTVSELVKKVKTLASLDTLVTSLASQKSADKPRPKASFPKIDKFNGTPSHWETWFPMMLAKLELDGLAIGLEKAQFFYVYFQLEDKVQQLVQPQLIQATELDDFKPLAILNQLARHFDNLHKVQDAEEKIQAIKQYKDEHFMAFLARFERLFYRYEANKWLEHT</sequence>
<dbReference type="EMBL" id="MU859234">
    <property type="protein sequence ID" value="KAK3948980.1"/>
    <property type="molecule type" value="Genomic_DNA"/>
</dbReference>
<organism evidence="1 2">
    <name type="scientific">Pseudoneurospora amorphoporcata</name>
    <dbReference type="NCBI Taxonomy" id="241081"/>
    <lineage>
        <taxon>Eukaryota</taxon>
        <taxon>Fungi</taxon>
        <taxon>Dikarya</taxon>
        <taxon>Ascomycota</taxon>
        <taxon>Pezizomycotina</taxon>
        <taxon>Sordariomycetes</taxon>
        <taxon>Sordariomycetidae</taxon>
        <taxon>Sordariales</taxon>
        <taxon>Sordariaceae</taxon>
        <taxon>Pseudoneurospora</taxon>
    </lineage>
</organism>